<feature type="non-terminal residue" evidence="1">
    <location>
        <position position="1"/>
    </location>
</feature>
<sequence length="452" mass="52554">MESKSTSGVVRRKPPSFRFYPYASGSASRKKDMKDEVIRLGVEFSVSVAESMFLLCDDIRTMLFISLALWKYVLPERNPVVERLFLLIHYIYSKDIKPKNGVLYQNGEGKSAQWNLIKTTWNDFVCGIIVLNRLVLVLRVKDCSYDDRLLLSAIAKYKQELKNLEGKLRSAKDVSEANGFARETIKSNIFPFWKSLFDEEGKEEIPREIKNRMLRELFKPIDGETWDIEIKSLPLHSPYILGRDFAKQELKDEVVRLGVELSLYIAQAMFLLCDDIRSMLWFCFKLWRDAGRYIYPNSLVLERVLRVIHYVYFKYIEPKNGVYRNGGLSVQMRLAIPTWENFDDVILSLNVLVPVLRQEGRCACGRNFMSSMEEQLKKVEEKLRCGKVVSEANGFSREVIESSFFGLWKSLFNKETNNEATQTLKVIKNRILRHLFLPLHNEVAPPPWLLAT</sequence>
<dbReference type="Pfam" id="PF06683">
    <property type="entry name" value="DUF1184"/>
    <property type="match status" value="2"/>
</dbReference>
<comment type="caution">
    <text evidence="1">The sequence shown here is derived from an EMBL/GenBank/DDBJ whole genome shotgun (WGS) entry which is preliminary data.</text>
</comment>
<reference evidence="1" key="1">
    <citation type="submission" date="2019-12" db="EMBL/GenBank/DDBJ databases">
        <title>Genome sequencing and annotation of Brassica cretica.</title>
        <authorList>
            <person name="Studholme D.J."/>
            <person name="Sarris P.F."/>
        </authorList>
    </citation>
    <scope>NUCLEOTIDE SEQUENCE</scope>
    <source>
        <strain evidence="1">PFS-102/07</strain>
        <tissue evidence="1">Leaf</tissue>
    </source>
</reference>
<evidence type="ECO:0000313" key="1">
    <source>
        <dbReference type="EMBL" id="KAF2564479.1"/>
    </source>
</evidence>
<name>A0A8S9I4F6_BRACR</name>
<organism evidence="1">
    <name type="scientific">Brassica cretica</name>
    <name type="common">Mustard</name>
    <dbReference type="NCBI Taxonomy" id="69181"/>
    <lineage>
        <taxon>Eukaryota</taxon>
        <taxon>Viridiplantae</taxon>
        <taxon>Streptophyta</taxon>
        <taxon>Embryophyta</taxon>
        <taxon>Tracheophyta</taxon>
        <taxon>Spermatophyta</taxon>
        <taxon>Magnoliopsida</taxon>
        <taxon>eudicotyledons</taxon>
        <taxon>Gunneridae</taxon>
        <taxon>Pentapetalae</taxon>
        <taxon>rosids</taxon>
        <taxon>malvids</taxon>
        <taxon>Brassicales</taxon>
        <taxon>Brassicaceae</taxon>
        <taxon>Brassiceae</taxon>
        <taxon>Brassica</taxon>
    </lineage>
</organism>
<gene>
    <name evidence="1" type="ORF">F2Q70_00018954</name>
</gene>
<accession>A0A8S9I4F6</accession>
<proteinExistence type="predicted"/>
<dbReference type="AlphaFoldDB" id="A0A8S9I4F6"/>
<dbReference type="InterPro" id="IPR009568">
    <property type="entry name" value="DUF1184"/>
</dbReference>
<protein>
    <submittedName>
        <fullName evidence="1">Uncharacterized protein</fullName>
    </submittedName>
</protein>
<dbReference type="EMBL" id="QGKY02001250">
    <property type="protein sequence ID" value="KAF2564479.1"/>
    <property type="molecule type" value="Genomic_DNA"/>
</dbReference>